<name>A0ABU8VW21_9BURK</name>
<feature type="region of interest" description="Disordered" evidence="1">
    <location>
        <begin position="87"/>
        <end position="108"/>
    </location>
</feature>
<organism evidence="2 3">
    <name type="scientific">Variovorax humicola</name>
    <dbReference type="NCBI Taxonomy" id="1769758"/>
    <lineage>
        <taxon>Bacteria</taxon>
        <taxon>Pseudomonadati</taxon>
        <taxon>Pseudomonadota</taxon>
        <taxon>Betaproteobacteria</taxon>
        <taxon>Burkholderiales</taxon>
        <taxon>Comamonadaceae</taxon>
        <taxon>Variovorax</taxon>
    </lineage>
</organism>
<dbReference type="RefSeq" id="WP_340363027.1">
    <property type="nucleotide sequence ID" value="NZ_JBBKZV010000003.1"/>
</dbReference>
<evidence type="ECO:0000313" key="2">
    <source>
        <dbReference type="EMBL" id="MEJ8821982.1"/>
    </source>
</evidence>
<accession>A0ABU8VW21</accession>
<dbReference type="SUPFAM" id="SSF47336">
    <property type="entry name" value="ACP-like"/>
    <property type="match status" value="1"/>
</dbReference>
<evidence type="ECO:0000313" key="3">
    <source>
        <dbReference type="Proteomes" id="UP001363010"/>
    </source>
</evidence>
<gene>
    <name evidence="2" type="ORF">WKW80_08020</name>
</gene>
<dbReference type="EMBL" id="JBBKZV010000003">
    <property type="protein sequence ID" value="MEJ8821982.1"/>
    <property type="molecule type" value="Genomic_DNA"/>
</dbReference>
<reference evidence="2 3" key="1">
    <citation type="submission" date="2024-03" db="EMBL/GenBank/DDBJ databases">
        <title>Novel species of the genus Variovorax.</title>
        <authorList>
            <person name="Liu Q."/>
            <person name="Xin Y.-H."/>
        </authorList>
    </citation>
    <scope>NUCLEOTIDE SEQUENCE [LARGE SCALE GENOMIC DNA]</scope>
    <source>
        <strain evidence="2 3">KACC 18501</strain>
    </source>
</reference>
<sequence>MSTPTFNSIAAVLETDFHLDRNLLKPDAVLKNLGLDAPAMVDVVSALEDAFHHRVYNELRDSDICGITLQRLCEVFDDITDPPAANGFFRPSGAQASSAATAAHSPSR</sequence>
<dbReference type="Proteomes" id="UP001363010">
    <property type="component" value="Unassembled WGS sequence"/>
</dbReference>
<evidence type="ECO:0000256" key="1">
    <source>
        <dbReference type="SAM" id="MobiDB-lite"/>
    </source>
</evidence>
<feature type="compositionally biased region" description="Low complexity" evidence="1">
    <location>
        <begin position="92"/>
        <end position="108"/>
    </location>
</feature>
<dbReference type="InterPro" id="IPR036736">
    <property type="entry name" value="ACP-like_sf"/>
</dbReference>
<comment type="caution">
    <text evidence="2">The sequence shown here is derived from an EMBL/GenBank/DDBJ whole genome shotgun (WGS) entry which is preliminary data.</text>
</comment>
<keyword evidence="3" id="KW-1185">Reference proteome</keyword>
<dbReference type="Gene3D" id="1.10.1200.10">
    <property type="entry name" value="ACP-like"/>
    <property type="match status" value="1"/>
</dbReference>
<protein>
    <submittedName>
        <fullName evidence="2">Acyl carrier protein</fullName>
    </submittedName>
</protein>
<proteinExistence type="predicted"/>